<dbReference type="Pfam" id="PF14028">
    <property type="entry name" value="Lant_dehydr_C"/>
    <property type="match status" value="1"/>
</dbReference>
<feature type="domain" description="Lantibiotic dehydratase N-terminal" evidence="1">
    <location>
        <begin position="69"/>
        <end position="722"/>
    </location>
</feature>
<dbReference type="RefSeq" id="WP_120540028.1">
    <property type="nucleotide sequence ID" value="NZ_RAVZ01000036.1"/>
</dbReference>
<evidence type="ECO:0000259" key="2">
    <source>
        <dbReference type="Pfam" id="PF14028"/>
    </source>
</evidence>
<comment type="caution">
    <text evidence="3">The sequence shown here is derived from an EMBL/GenBank/DDBJ whole genome shotgun (WGS) entry which is preliminary data.</text>
</comment>
<proteinExistence type="predicted"/>
<accession>A0A3A8JHZ3</accession>
<dbReference type="AlphaFoldDB" id="A0A3A8JHZ3"/>
<evidence type="ECO:0000313" key="3">
    <source>
        <dbReference type="EMBL" id="RKG91944.1"/>
    </source>
</evidence>
<gene>
    <name evidence="3" type="ORF">D7V88_08105</name>
</gene>
<dbReference type="EMBL" id="RAVZ01000036">
    <property type="protein sequence ID" value="RKG91944.1"/>
    <property type="molecule type" value="Genomic_DNA"/>
</dbReference>
<dbReference type="Pfam" id="PF04738">
    <property type="entry name" value="Lant_dehydr_N"/>
    <property type="match status" value="1"/>
</dbReference>
<name>A0A3A8JHZ3_9BACT</name>
<protein>
    <submittedName>
        <fullName evidence="3">Lanthionine biosynthesis protein LanB</fullName>
    </submittedName>
</protein>
<feature type="domain" description="Thiopeptide-type bacteriocin biosynthesis" evidence="2">
    <location>
        <begin position="793"/>
        <end position="1065"/>
    </location>
</feature>
<dbReference type="NCBIfam" id="TIGR03891">
    <property type="entry name" value="thiopep_ocin"/>
    <property type="match status" value="1"/>
</dbReference>
<organism evidence="3 4">
    <name type="scientific">Corallococcus terminator</name>
    <dbReference type="NCBI Taxonomy" id="2316733"/>
    <lineage>
        <taxon>Bacteria</taxon>
        <taxon>Pseudomonadati</taxon>
        <taxon>Myxococcota</taxon>
        <taxon>Myxococcia</taxon>
        <taxon>Myxococcales</taxon>
        <taxon>Cystobacterineae</taxon>
        <taxon>Myxococcaceae</taxon>
        <taxon>Corallococcus</taxon>
    </lineage>
</organism>
<dbReference type="Proteomes" id="UP000268094">
    <property type="component" value="Unassembled WGS sequence"/>
</dbReference>
<dbReference type="InterPro" id="IPR023809">
    <property type="entry name" value="Thiopep_bacteriocin_synth_dom"/>
</dbReference>
<dbReference type="InterPro" id="IPR006827">
    <property type="entry name" value="Lant_deHydtase_N"/>
</dbReference>
<keyword evidence="4" id="KW-1185">Reference proteome</keyword>
<dbReference type="OrthoDB" id="1273722at2"/>
<evidence type="ECO:0000313" key="4">
    <source>
        <dbReference type="Proteomes" id="UP000268094"/>
    </source>
</evidence>
<reference evidence="4" key="1">
    <citation type="submission" date="2018-09" db="EMBL/GenBank/DDBJ databases">
        <authorList>
            <person name="Livingstone P.G."/>
            <person name="Whitworth D.E."/>
        </authorList>
    </citation>
    <scope>NUCLEOTIDE SEQUENCE [LARGE SCALE GENOMIC DNA]</scope>
    <source>
        <strain evidence="4">CA054A</strain>
    </source>
</reference>
<sequence>MTPPRASLSGFSPSGFFVLRTPLLPFDALRAWSEDLHAVRFTEAPVAEQEAALARDRALLRDRLSAAIARPEVREALFLASPSLEEHLSAWTSAPDGDHGQKLERTLVRYWQRMASRSTPFGLFAGNSLGTLAGPTRLVLSARESYRRHTRLDMDYVDALTDRLAALPALREALSYRPNSSLYRAAGRLRYAESRREGGSRTYQLVGVEPTAYLEATLERARAGASLATLVQGLVDADPDVSADEARDYVDMLVEHQLLLPELAPLVTGPEPLRELLARLESVPAMADTFRVLHRVQGALTALDASPLGAEPSHYRALAKDLEALPAPVDSNRLFQVDLRKPAEALTLGPAVVDAMARGVALMHRLSPASDSPTLRRFREAFVRRYEEREVPLLEALDEDVGVGFELANPEAAEASPLLRDLAFPAPVTEERVAWGKGLAHLSYRLSEVLRTGGPLELDDADLQAMENPRPAPLPEAFSVMATVLAASQEDVDAGRFQLVFDSMIGPSGAALLGRFCHGDPELLRHVKAHLRAEEALHPEAVFAEVVHLPEGRVGNILCRPVLREHELVFLGRSGAPPEQQLPLTDLLLSVRGSRIVLRSAKLGREVLPRITHVHNFGRAHLRPYTFLGTLQQQGASPGLRWHWGPLASSAFLPRVTCRGLVLHRARWRIKASTLQALGELQGAERFREAQRLRARLGLPRTVGLEERDNVLPVDLDNVLSIDTFVQLVRRQSEVVLVELPTDEGLCVQGPEGRFVHEVVVPFVRDAPAMPAPTVRLTKPPKQERSFPPGSEWLYVKLYTGTALADRVLAEAVAPLAREAIASGAAHQWFFLRYGDPDWHLRVRFQGDPRRLHTEVLARLHELLRPLRQDGLVHRVQVDTYEREVERYGGDAGLLLAERLFHADSETALELLDAVTGDDGADARWRLLLCGIDLLLTDLGFDLEGRCRLLADLRQGYGQEFQVDGAFERRLGERFRTHRQELESLLWRPWPSDGPLAPGLAALRRRSERQAKVAEQLRACATEGRLTRSLDRVAASLIHMHTNRLLRTAARAQELVLYDFLHRLYTSRQAREKKRT</sequence>
<evidence type="ECO:0000259" key="1">
    <source>
        <dbReference type="Pfam" id="PF04738"/>
    </source>
</evidence>